<dbReference type="EMBL" id="JBAMMX010000006">
    <property type="protein sequence ID" value="KAK6937639.1"/>
    <property type="molecule type" value="Genomic_DNA"/>
</dbReference>
<sequence>MDKELVDLFEVAKTSAEAAADDDGGLAEEQERQCIHALKQLRGFPVTYQLLVSTQVGKRLRQITKHPNKEIQSSASELLDIWKKIVIDETSKSKTDESLDTKTCEKADIPKFAKTHESSSPRSTKVTKLEAVDVAKVEKTKSHGGIEVKKIESKQKYVTPPELTGIVKCNDALRDRTRELLSEALSKVSGEADDEIKEQVNLSDPNGVAISVETAMFGNWGRSNGTQKAKYRSILFNLKDPNNPDFRRKVLLGQIRPQQILNMSAEDMASHERQLQNQKIKERAMLECELGGTPKASTDQFKCERCGRRRCTYYQMQTRSADEPMTTFVTCVNCNHHWKFC</sequence>
<accession>A0AAN8VTQ6</accession>
<evidence type="ECO:0000313" key="12">
    <source>
        <dbReference type="EMBL" id="KAK6937639.1"/>
    </source>
</evidence>
<dbReference type="CDD" id="cd00183">
    <property type="entry name" value="TFIIS_I"/>
    <property type="match status" value="1"/>
</dbReference>
<evidence type="ECO:0000256" key="4">
    <source>
        <dbReference type="ARBA" id="ARBA00022833"/>
    </source>
</evidence>
<feature type="domain" description="TFIIS N-terminal" evidence="10">
    <location>
        <begin position="10"/>
        <end position="89"/>
    </location>
</feature>
<dbReference type="Gene3D" id="1.20.930.10">
    <property type="entry name" value="Conserved domain common to transcription factors TFIIS, elongin A, CRSP70"/>
    <property type="match status" value="1"/>
</dbReference>
<keyword evidence="8" id="KW-0804">Transcription</keyword>
<dbReference type="SMART" id="SM00510">
    <property type="entry name" value="TFS2M"/>
    <property type="match status" value="1"/>
</dbReference>
<dbReference type="Pfam" id="PF01096">
    <property type="entry name" value="Zn_ribbon_TFIIS"/>
    <property type="match status" value="1"/>
</dbReference>
<dbReference type="InterPro" id="IPR006289">
    <property type="entry name" value="TFSII"/>
</dbReference>
<evidence type="ECO:0000313" key="13">
    <source>
        <dbReference type="Proteomes" id="UP001370490"/>
    </source>
</evidence>
<keyword evidence="12" id="KW-0251">Elongation factor</keyword>
<dbReference type="PANTHER" id="PTHR11477">
    <property type="entry name" value="TRANSCRIPTION FACTOR S-II ZINC FINGER DOMAIN-CONTAINING PROTEIN"/>
    <property type="match status" value="1"/>
</dbReference>
<dbReference type="PROSITE" id="PS51133">
    <property type="entry name" value="ZF_TFIIS_2"/>
    <property type="match status" value="1"/>
</dbReference>
<dbReference type="GO" id="GO:0003746">
    <property type="term" value="F:translation elongation factor activity"/>
    <property type="evidence" value="ECO:0007669"/>
    <property type="project" value="UniProtKB-KW"/>
</dbReference>
<dbReference type="GO" id="GO:0003677">
    <property type="term" value="F:DNA binding"/>
    <property type="evidence" value="ECO:0007669"/>
    <property type="project" value="UniProtKB-KW"/>
</dbReference>
<dbReference type="InterPro" id="IPR003618">
    <property type="entry name" value="TFIIS_cen_dom"/>
</dbReference>
<dbReference type="Proteomes" id="UP001370490">
    <property type="component" value="Unassembled WGS sequence"/>
</dbReference>
<organism evidence="12 13">
    <name type="scientific">Dillenia turbinata</name>
    <dbReference type="NCBI Taxonomy" id="194707"/>
    <lineage>
        <taxon>Eukaryota</taxon>
        <taxon>Viridiplantae</taxon>
        <taxon>Streptophyta</taxon>
        <taxon>Embryophyta</taxon>
        <taxon>Tracheophyta</taxon>
        <taxon>Spermatophyta</taxon>
        <taxon>Magnoliopsida</taxon>
        <taxon>eudicotyledons</taxon>
        <taxon>Gunneridae</taxon>
        <taxon>Pentapetalae</taxon>
        <taxon>Dilleniales</taxon>
        <taxon>Dilleniaceae</taxon>
        <taxon>Dillenia</taxon>
    </lineage>
</organism>
<comment type="caution">
    <text evidence="12">The sequence shown here is derived from an EMBL/GenBank/DDBJ whole genome shotgun (WGS) entry which is preliminary data.</text>
</comment>
<evidence type="ECO:0000256" key="2">
    <source>
        <dbReference type="ARBA" id="ARBA00022723"/>
    </source>
</evidence>
<dbReference type="InterPro" id="IPR035441">
    <property type="entry name" value="TFIIS/LEDGF_dom_sf"/>
</dbReference>
<keyword evidence="13" id="KW-1185">Reference proteome</keyword>
<dbReference type="Pfam" id="PF07500">
    <property type="entry name" value="TFIIS_M"/>
    <property type="match status" value="1"/>
</dbReference>
<feature type="domain" description="TFIIS central" evidence="11">
    <location>
        <begin position="173"/>
        <end position="296"/>
    </location>
</feature>
<comment type="similarity">
    <text evidence="8">Belongs to the TFS-II family.</text>
</comment>
<evidence type="ECO:0000256" key="1">
    <source>
        <dbReference type="ARBA" id="ARBA00004123"/>
    </source>
</evidence>
<dbReference type="SMART" id="SM00440">
    <property type="entry name" value="ZnF_C2C2"/>
    <property type="match status" value="1"/>
</dbReference>
<proteinExistence type="inferred from homology"/>
<evidence type="ECO:0000256" key="3">
    <source>
        <dbReference type="ARBA" id="ARBA00022771"/>
    </source>
</evidence>
<dbReference type="InterPro" id="IPR035100">
    <property type="entry name" value="TF_IIS-typ"/>
</dbReference>
<dbReference type="AlphaFoldDB" id="A0AAN8VTQ6"/>
<dbReference type="InterPro" id="IPR017923">
    <property type="entry name" value="TFIIS_N"/>
</dbReference>
<dbReference type="SMART" id="SM00509">
    <property type="entry name" value="TFS2N"/>
    <property type="match status" value="1"/>
</dbReference>
<dbReference type="PROSITE" id="PS51321">
    <property type="entry name" value="TFIIS_CENTRAL"/>
    <property type="match status" value="1"/>
</dbReference>
<protein>
    <recommendedName>
        <fullName evidence="8">Transcription elongation factor</fullName>
    </recommendedName>
</protein>
<dbReference type="NCBIfam" id="TIGR01385">
    <property type="entry name" value="TFSII"/>
    <property type="match status" value="1"/>
</dbReference>
<dbReference type="InterPro" id="IPR003617">
    <property type="entry name" value="TFIIS/CRSP70_N_sub"/>
</dbReference>
<dbReference type="CDD" id="cd13749">
    <property type="entry name" value="Zn-ribbon_TFIIS"/>
    <property type="match status" value="1"/>
</dbReference>
<dbReference type="PROSITE" id="PS51319">
    <property type="entry name" value="TFIIS_N"/>
    <property type="match status" value="1"/>
</dbReference>
<name>A0AAN8VTQ6_9MAGN</name>
<keyword evidence="4 8" id="KW-0862">Zinc</keyword>
<feature type="domain" description="TFIIS-type" evidence="9">
    <location>
        <begin position="299"/>
        <end position="339"/>
    </location>
</feature>
<dbReference type="Gene3D" id="1.10.472.30">
    <property type="entry name" value="Transcription elongation factor S-II, central domain"/>
    <property type="match status" value="1"/>
</dbReference>
<dbReference type="InterPro" id="IPR001222">
    <property type="entry name" value="Znf_TFIIS"/>
</dbReference>
<comment type="function">
    <text evidence="8">Necessary for efficient RNA polymerase II transcription elongation past template-encoded arresting sites.</text>
</comment>
<dbReference type="GO" id="GO:0006368">
    <property type="term" value="P:transcription elongation by RNA polymerase II"/>
    <property type="evidence" value="ECO:0007669"/>
    <property type="project" value="InterPro"/>
</dbReference>
<evidence type="ECO:0000256" key="5">
    <source>
        <dbReference type="ARBA" id="ARBA00023242"/>
    </source>
</evidence>
<evidence type="ECO:0000259" key="9">
    <source>
        <dbReference type="PROSITE" id="PS51133"/>
    </source>
</evidence>
<evidence type="ECO:0000259" key="11">
    <source>
        <dbReference type="PROSITE" id="PS51321"/>
    </source>
</evidence>
<dbReference type="PIRSF" id="PIRSF006704">
    <property type="entry name" value="TF_IIS"/>
    <property type="match status" value="1"/>
</dbReference>
<reference evidence="12 13" key="1">
    <citation type="submission" date="2023-12" db="EMBL/GenBank/DDBJ databases">
        <title>A high-quality genome assembly for Dillenia turbinata (Dilleniales).</title>
        <authorList>
            <person name="Chanderbali A."/>
        </authorList>
    </citation>
    <scope>NUCLEOTIDE SEQUENCE [LARGE SCALE GENOMIC DNA]</scope>
    <source>
        <strain evidence="12">LSX21</strain>
        <tissue evidence="12">Leaf</tissue>
    </source>
</reference>
<dbReference type="GO" id="GO:0008270">
    <property type="term" value="F:zinc ion binding"/>
    <property type="evidence" value="ECO:0007669"/>
    <property type="project" value="UniProtKB-UniRule"/>
</dbReference>
<dbReference type="SUPFAM" id="SSF46942">
    <property type="entry name" value="Elongation factor TFIIS domain 2"/>
    <property type="match status" value="1"/>
</dbReference>
<dbReference type="SUPFAM" id="SSF57783">
    <property type="entry name" value="Zinc beta-ribbon"/>
    <property type="match status" value="1"/>
</dbReference>
<dbReference type="PROSITE" id="PS00466">
    <property type="entry name" value="ZF_TFIIS_1"/>
    <property type="match status" value="1"/>
</dbReference>
<dbReference type="InterPro" id="IPR036575">
    <property type="entry name" value="TFIIS_cen_dom_sf"/>
</dbReference>
<dbReference type="PANTHER" id="PTHR11477:SF0">
    <property type="entry name" value="IP08861P-RELATED"/>
    <property type="match status" value="1"/>
</dbReference>
<keyword evidence="3 6" id="KW-0863">Zinc-finger</keyword>
<evidence type="ECO:0000259" key="10">
    <source>
        <dbReference type="PROSITE" id="PS51319"/>
    </source>
</evidence>
<keyword evidence="8" id="KW-0805">Transcription regulation</keyword>
<evidence type="ECO:0000256" key="6">
    <source>
        <dbReference type="PROSITE-ProRule" id="PRU00472"/>
    </source>
</evidence>
<evidence type="ECO:0000256" key="8">
    <source>
        <dbReference type="RuleBase" id="RU368078"/>
    </source>
</evidence>
<keyword evidence="5 7" id="KW-0539">Nucleus</keyword>
<comment type="subcellular location">
    <subcellularLocation>
        <location evidence="1 7 8">Nucleus</location>
    </subcellularLocation>
</comment>
<keyword evidence="12" id="KW-0648">Protein biosynthesis</keyword>
<evidence type="ECO:0000256" key="7">
    <source>
        <dbReference type="PROSITE-ProRule" id="PRU00649"/>
    </source>
</evidence>
<dbReference type="SUPFAM" id="SSF47676">
    <property type="entry name" value="Conserved domain common to transcription factors TFIIS, elongin A, CRSP70"/>
    <property type="match status" value="1"/>
</dbReference>
<keyword evidence="2 8" id="KW-0479">Metal-binding</keyword>
<dbReference type="Gene3D" id="2.20.25.10">
    <property type="match status" value="1"/>
</dbReference>
<gene>
    <name evidence="12" type="ORF">RJ641_031147</name>
</gene>
<dbReference type="GO" id="GO:0005634">
    <property type="term" value="C:nucleus"/>
    <property type="evidence" value="ECO:0007669"/>
    <property type="project" value="UniProtKB-SubCell"/>
</dbReference>
<dbReference type="Pfam" id="PF08711">
    <property type="entry name" value="Med26"/>
    <property type="match status" value="1"/>
</dbReference>
<keyword evidence="8" id="KW-0238">DNA-binding</keyword>